<accession>A0ABR4I5X7</accession>
<name>A0ABR4I5X7_9EURO</name>
<evidence type="ECO:0000313" key="2">
    <source>
        <dbReference type="Proteomes" id="UP001610335"/>
    </source>
</evidence>
<organism evidence="1 2">
    <name type="scientific">Aspergillus cavernicola</name>
    <dbReference type="NCBI Taxonomy" id="176166"/>
    <lineage>
        <taxon>Eukaryota</taxon>
        <taxon>Fungi</taxon>
        <taxon>Dikarya</taxon>
        <taxon>Ascomycota</taxon>
        <taxon>Pezizomycotina</taxon>
        <taxon>Eurotiomycetes</taxon>
        <taxon>Eurotiomycetidae</taxon>
        <taxon>Eurotiales</taxon>
        <taxon>Aspergillaceae</taxon>
        <taxon>Aspergillus</taxon>
        <taxon>Aspergillus subgen. Nidulantes</taxon>
    </lineage>
</organism>
<gene>
    <name evidence="1" type="ORF">BDW59DRAFT_99608</name>
</gene>
<protein>
    <submittedName>
        <fullName evidence="1">Uncharacterized protein</fullName>
    </submittedName>
</protein>
<evidence type="ECO:0000313" key="1">
    <source>
        <dbReference type="EMBL" id="KAL2823143.1"/>
    </source>
</evidence>
<proteinExistence type="predicted"/>
<comment type="caution">
    <text evidence="1">The sequence shown here is derived from an EMBL/GenBank/DDBJ whole genome shotgun (WGS) entry which is preliminary data.</text>
</comment>
<keyword evidence="2" id="KW-1185">Reference proteome</keyword>
<dbReference type="EMBL" id="JBFXLS010000055">
    <property type="protein sequence ID" value="KAL2823143.1"/>
    <property type="molecule type" value="Genomic_DNA"/>
</dbReference>
<dbReference type="Proteomes" id="UP001610335">
    <property type="component" value="Unassembled WGS sequence"/>
</dbReference>
<sequence length="118" mass="13341">MGMTIAVIFLTDDWRRRRWTEPKGTRLTGAWAAWVRRPDSQETADAREPFAPLFTTPSGSHWVPSSVRATVPLQRAGVPGLFACWRCTVERVETAGTTIHSLYRNIVQLSTSQQPHSY</sequence>
<reference evidence="1 2" key="1">
    <citation type="submission" date="2024-07" db="EMBL/GenBank/DDBJ databases">
        <title>Section-level genome sequencing and comparative genomics of Aspergillus sections Usti and Cavernicolus.</title>
        <authorList>
            <consortium name="Lawrence Berkeley National Laboratory"/>
            <person name="Nybo J.L."/>
            <person name="Vesth T.C."/>
            <person name="Theobald S."/>
            <person name="Frisvad J.C."/>
            <person name="Larsen T.O."/>
            <person name="Kjaerboelling I."/>
            <person name="Rothschild-Mancinelli K."/>
            <person name="Lyhne E.K."/>
            <person name="Kogle M.E."/>
            <person name="Barry K."/>
            <person name="Clum A."/>
            <person name="Na H."/>
            <person name="Ledsgaard L."/>
            <person name="Lin J."/>
            <person name="Lipzen A."/>
            <person name="Kuo A."/>
            <person name="Riley R."/>
            <person name="Mondo S."/>
            <person name="LaButti K."/>
            <person name="Haridas S."/>
            <person name="Pangalinan J."/>
            <person name="Salamov A.A."/>
            <person name="Simmons B.A."/>
            <person name="Magnuson J.K."/>
            <person name="Chen J."/>
            <person name="Drula E."/>
            <person name="Henrissat B."/>
            <person name="Wiebenga A."/>
            <person name="Lubbers R.J."/>
            <person name="Gomes A.C."/>
            <person name="Makela M.R."/>
            <person name="Stajich J."/>
            <person name="Grigoriev I.V."/>
            <person name="Mortensen U.H."/>
            <person name="De vries R.P."/>
            <person name="Baker S.E."/>
            <person name="Andersen M.R."/>
        </authorList>
    </citation>
    <scope>NUCLEOTIDE SEQUENCE [LARGE SCALE GENOMIC DNA]</scope>
    <source>
        <strain evidence="1 2">CBS 600.67</strain>
    </source>
</reference>